<dbReference type="InterPro" id="IPR032307">
    <property type="entry name" value="PepSY_TM-like_2"/>
</dbReference>
<comment type="caution">
    <text evidence="2">The sequence shown here is derived from an EMBL/GenBank/DDBJ whole genome shotgun (WGS) entry which is preliminary data.</text>
</comment>
<evidence type="ECO:0000256" key="1">
    <source>
        <dbReference type="SAM" id="Phobius"/>
    </source>
</evidence>
<name>A0A9X1IKV5_9GAMM</name>
<organism evidence="2 3">
    <name type="scientific">Marinomonas algarum</name>
    <dbReference type="NCBI Taxonomy" id="2883105"/>
    <lineage>
        <taxon>Bacteria</taxon>
        <taxon>Pseudomonadati</taxon>
        <taxon>Pseudomonadota</taxon>
        <taxon>Gammaproteobacteria</taxon>
        <taxon>Oceanospirillales</taxon>
        <taxon>Oceanospirillaceae</taxon>
        <taxon>Marinomonas</taxon>
    </lineage>
</organism>
<gene>
    <name evidence="2" type="ORF">LG368_04080</name>
</gene>
<dbReference type="Proteomes" id="UP001139095">
    <property type="component" value="Unassembled WGS sequence"/>
</dbReference>
<protein>
    <submittedName>
        <fullName evidence="2">PepSY-associated TM helix domain-containing protein</fullName>
    </submittedName>
</protein>
<evidence type="ECO:0000313" key="2">
    <source>
        <dbReference type="EMBL" id="MCB5161075.1"/>
    </source>
</evidence>
<keyword evidence="3" id="KW-1185">Reference proteome</keyword>
<dbReference type="EMBL" id="JAJATW010000003">
    <property type="protein sequence ID" value="MCB5161075.1"/>
    <property type="molecule type" value="Genomic_DNA"/>
</dbReference>
<proteinExistence type="predicted"/>
<keyword evidence="1" id="KW-0472">Membrane</keyword>
<dbReference type="AlphaFoldDB" id="A0A9X1IKV5"/>
<dbReference type="PANTHER" id="PTHR40115">
    <property type="entry name" value="INNER MEMBRANE PROTEIN WITH PEPSY TM HELIX"/>
    <property type="match status" value="1"/>
</dbReference>
<reference evidence="2" key="1">
    <citation type="submission" date="2021-10" db="EMBL/GenBank/DDBJ databases">
        <title>Marinomonas pontica sp. nov., isolated from the Black Sea.</title>
        <authorList>
            <person name="Zhao L.-H."/>
            <person name="Xue J.-H."/>
        </authorList>
    </citation>
    <scope>NUCLEOTIDE SEQUENCE</scope>
    <source>
        <strain evidence="2">E8</strain>
    </source>
</reference>
<accession>A0A9X1IKV5</accession>
<feature type="transmembrane region" description="Helical" evidence="1">
    <location>
        <begin position="12"/>
        <end position="33"/>
    </location>
</feature>
<feature type="transmembrane region" description="Helical" evidence="1">
    <location>
        <begin position="179"/>
        <end position="196"/>
    </location>
</feature>
<evidence type="ECO:0000313" key="3">
    <source>
        <dbReference type="Proteomes" id="UP001139095"/>
    </source>
</evidence>
<keyword evidence="1" id="KW-0812">Transmembrane</keyword>
<dbReference type="RefSeq" id="WP_226753452.1">
    <property type="nucleotide sequence ID" value="NZ_JAJATW010000003.1"/>
</dbReference>
<dbReference type="Pfam" id="PF16357">
    <property type="entry name" value="PepSY_TM_like_2"/>
    <property type="match status" value="1"/>
</dbReference>
<sequence length="197" mass="22756">MITFNRWARWLHIYSAAPVLLLMLFFAGTGLLLNHSNWAAGEIKNTDQRLTLPNSLTTLDWRLDPGITALSMFHWLDQAHQIRGVDFSFEWEEEEQLLLLYLDGPQGNYAIEAYYEEGIAEVYKTQLPFITMLNNLHRNKHVSGLWRWLSDIAAVCMALFCLSGFWLLVVNTLQRQHSLSWVGIGSVITILAMYLMH</sequence>
<keyword evidence="1" id="KW-1133">Transmembrane helix</keyword>
<feature type="transmembrane region" description="Helical" evidence="1">
    <location>
        <begin position="148"/>
        <end position="167"/>
    </location>
</feature>
<dbReference type="PANTHER" id="PTHR40115:SF1">
    <property type="entry name" value="INNER MEMBRANE PROTEIN WITH PEPSY TM HELIX"/>
    <property type="match status" value="1"/>
</dbReference>